<dbReference type="PANTHER" id="PTHR43283:SF3">
    <property type="entry name" value="BETA-LACTAMASE FAMILY PROTEIN (AFU_ORTHOLOGUE AFUA_5G07500)"/>
    <property type="match status" value="1"/>
</dbReference>
<reference evidence="2 3" key="1">
    <citation type="submission" date="2016-10" db="EMBL/GenBank/DDBJ databases">
        <authorList>
            <person name="de Groot N.N."/>
        </authorList>
    </citation>
    <scope>NUCLEOTIDE SEQUENCE [LARGE SCALE GENOMIC DNA]</scope>
    <source>
        <strain evidence="2 3">GAS522</strain>
    </source>
</reference>
<sequence>MEDLKVTASGYDFKPARAAMQRYIDGNLLSGISWAVMVGRDLVDVNCVGWADKEAQTALRTDHIFRVFSNTKLITSCAALLLFEEGKLGLDDPIEKFIPQLGNRKVLRSGATSLDDTEPAKSSITIRQLLSHSSGLSYGFFDPGTVIFKALNERGVHNPMTTLAQMVDVLADLPLIYQPGTSWEYSLAIDVVARLVEVISGQSFDTFIKARILDPLGMVDTGFVVPEKDQGRLVAYYAGADLMDPMKPGLTRTDNAPFPGAYLRPVARLNGGGGLVSTMPDMVALIRSLLPGGKTLLKPETIAQMMTNQLPDGQWIRFAMMGEQPGKAHGLAGGLILKPSAFDHPDASGEFYWGGVAGTQWWISPKRNMAGVMMAQRQMAFVHPFSFEFKRLAYEAIKQGREGQSERSTSPSALA</sequence>
<proteinExistence type="predicted"/>
<feature type="domain" description="Beta-lactamase-related" evidence="1">
    <location>
        <begin position="20"/>
        <end position="378"/>
    </location>
</feature>
<dbReference type="InterPro" id="IPR001466">
    <property type="entry name" value="Beta-lactam-related"/>
</dbReference>
<accession>A0A1H4MZ16</accession>
<gene>
    <name evidence="2" type="ORF">SAMN05444171_0139</name>
</gene>
<dbReference type="InterPro" id="IPR050789">
    <property type="entry name" value="Diverse_Enzym_Activities"/>
</dbReference>
<dbReference type="Proteomes" id="UP000183208">
    <property type="component" value="Unassembled WGS sequence"/>
</dbReference>
<dbReference type="SUPFAM" id="SSF56601">
    <property type="entry name" value="beta-lactamase/transpeptidase-like"/>
    <property type="match status" value="1"/>
</dbReference>
<name>A0A1H4MZ16_9BRAD</name>
<dbReference type="InterPro" id="IPR012338">
    <property type="entry name" value="Beta-lactam/transpept-like"/>
</dbReference>
<dbReference type="EMBL" id="FNTI01000001">
    <property type="protein sequence ID" value="SEB88291.1"/>
    <property type="molecule type" value="Genomic_DNA"/>
</dbReference>
<dbReference type="AlphaFoldDB" id="A0A1H4MZ16"/>
<dbReference type="PANTHER" id="PTHR43283">
    <property type="entry name" value="BETA-LACTAMASE-RELATED"/>
    <property type="match status" value="1"/>
</dbReference>
<evidence type="ECO:0000313" key="3">
    <source>
        <dbReference type="Proteomes" id="UP000183208"/>
    </source>
</evidence>
<protein>
    <submittedName>
        <fullName evidence="2">CubicO group peptidase, beta-lactamase class C family</fullName>
    </submittedName>
</protein>
<dbReference type="Pfam" id="PF00144">
    <property type="entry name" value="Beta-lactamase"/>
    <property type="match status" value="1"/>
</dbReference>
<dbReference type="RefSeq" id="WP_091976904.1">
    <property type="nucleotide sequence ID" value="NZ_FNTI01000001.1"/>
</dbReference>
<dbReference type="Gene3D" id="3.40.710.10">
    <property type="entry name" value="DD-peptidase/beta-lactamase superfamily"/>
    <property type="match status" value="1"/>
</dbReference>
<evidence type="ECO:0000259" key="1">
    <source>
        <dbReference type="Pfam" id="PF00144"/>
    </source>
</evidence>
<evidence type="ECO:0000313" key="2">
    <source>
        <dbReference type="EMBL" id="SEB88291.1"/>
    </source>
</evidence>
<organism evidence="2 3">
    <name type="scientific">Bradyrhizobium lablabi</name>
    <dbReference type="NCBI Taxonomy" id="722472"/>
    <lineage>
        <taxon>Bacteria</taxon>
        <taxon>Pseudomonadati</taxon>
        <taxon>Pseudomonadota</taxon>
        <taxon>Alphaproteobacteria</taxon>
        <taxon>Hyphomicrobiales</taxon>
        <taxon>Nitrobacteraceae</taxon>
        <taxon>Bradyrhizobium</taxon>
    </lineage>
</organism>
<dbReference type="OrthoDB" id="9808046at2"/>